<dbReference type="OrthoDB" id="17400at2759"/>
<gene>
    <name evidence="2" type="ORF">AFUS01_LOCUS8110</name>
</gene>
<dbReference type="AlphaFoldDB" id="A0A8J2JPQ9"/>
<reference evidence="2" key="1">
    <citation type="submission" date="2021-06" db="EMBL/GenBank/DDBJ databases">
        <authorList>
            <person name="Hodson N. C."/>
            <person name="Mongue J. A."/>
            <person name="Jaron S. K."/>
        </authorList>
    </citation>
    <scope>NUCLEOTIDE SEQUENCE</scope>
</reference>
<evidence type="ECO:0000259" key="1">
    <source>
        <dbReference type="Pfam" id="PF01712"/>
    </source>
</evidence>
<keyword evidence="3" id="KW-1185">Reference proteome</keyword>
<proteinExistence type="predicted"/>
<organism evidence="2 3">
    <name type="scientific">Allacma fusca</name>
    <dbReference type="NCBI Taxonomy" id="39272"/>
    <lineage>
        <taxon>Eukaryota</taxon>
        <taxon>Metazoa</taxon>
        <taxon>Ecdysozoa</taxon>
        <taxon>Arthropoda</taxon>
        <taxon>Hexapoda</taxon>
        <taxon>Collembola</taxon>
        <taxon>Symphypleona</taxon>
        <taxon>Sminthuridae</taxon>
        <taxon>Allacma</taxon>
    </lineage>
</organism>
<evidence type="ECO:0000313" key="3">
    <source>
        <dbReference type="Proteomes" id="UP000708208"/>
    </source>
</evidence>
<dbReference type="EMBL" id="CAJVCH010055677">
    <property type="protein sequence ID" value="CAG7718739.1"/>
    <property type="molecule type" value="Genomic_DNA"/>
</dbReference>
<feature type="domain" description="Deoxynucleoside kinase" evidence="1">
    <location>
        <begin position="113"/>
        <end position="318"/>
    </location>
</feature>
<dbReference type="InterPro" id="IPR050566">
    <property type="entry name" value="Deoxyribonucleoside_kinase"/>
</dbReference>
<sequence length="454" mass="52053">MEKISVCVRREGLGEGECDSGKEIGSYCPDMASAPIRLGLKFANGKNVASKVILSTKFGQLDILTAGITGRTARTGDEPPKPKPWPYIEKGYSNWTFWIDKTLKRFDDNTRLITVEGPPAVGKSAVARALAEELEFQYFPMVTMDYEYINSYGFDIRTVDGKLPKACQYCDERKFISNPRDENAPAMIFALLRLKYEQYIDALMHVFNTGQGVVLERCSFTDVAFADAAARVGYLNKNERLGYDKHRNAALPDLLRPHLIVYLDASVDTVLNNFKKRGLGEEKTYNADYLTELEDSYKRRILVELEKHAELLVYDWNTPGDVEAVVEDVERINFEKYFIDYSYRDEKMKDWRFEKDEEASELRWLYTHTKDILLSNFNVPLLDCPRLYMSGEDSYVLDNLRETLPGYKYVDGFNPDLGDKIMLRNFSKRSRTLQPCVTDYLVGKTPKPSGPARI</sequence>
<dbReference type="PANTHER" id="PTHR10513:SF15">
    <property type="entry name" value="NADH DEHYDROGENASE [UBIQUINONE] 1 ALPHA SUBCOMPLEX SUBUNIT 10, MITOCHONDRIAL"/>
    <property type="match status" value="1"/>
</dbReference>
<dbReference type="GO" id="GO:0005739">
    <property type="term" value="C:mitochondrion"/>
    <property type="evidence" value="ECO:0007669"/>
    <property type="project" value="GOC"/>
</dbReference>
<evidence type="ECO:0000313" key="2">
    <source>
        <dbReference type="EMBL" id="CAG7718739.1"/>
    </source>
</evidence>
<dbReference type="InterPro" id="IPR031314">
    <property type="entry name" value="DNK_dom"/>
</dbReference>
<comment type="caution">
    <text evidence="2">The sequence shown here is derived from an EMBL/GenBank/DDBJ whole genome shotgun (WGS) entry which is preliminary data.</text>
</comment>
<name>A0A8J2JPQ9_9HEXA</name>
<dbReference type="GO" id="GO:0006120">
    <property type="term" value="P:mitochondrial electron transport, NADH to ubiquinone"/>
    <property type="evidence" value="ECO:0007669"/>
    <property type="project" value="TreeGrafter"/>
</dbReference>
<dbReference type="PANTHER" id="PTHR10513">
    <property type="entry name" value="DEOXYNUCLEOSIDE KINASE"/>
    <property type="match status" value="1"/>
</dbReference>
<accession>A0A8J2JPQ9</accession>
<dbReference type="Pfam" id="PF01712">
    <property type="entry name" value="dNK"/>
    <property type="match status" value="1"/>
</dbReference>
<dbReference type="Proteomes" id="UP000708208">
    <property type="component" value="Unassembled WGS sequence"/>
</dbReference>
<protein>
    <recommendedName>
        <fullName evidence="1">Deoxynucleoside kinase domain-containing protein</fullName>
    </recommendedName>
</protein>